<dbReference type="InterPro" id="IPR036890">
    <property type="entry name" value="HATPase_C_sf"/>
</dbReference>
<organism evidence="8 9">
    <name type="scientific">Dictyobacter aurantiacus</name>
    <dbReference type="NCBI Taxonomy" id="1936993"/>
    <lineage>
        <taxon>Bacteria</taxon>
        <taxon>Bacillati</taxon>
        <taxon>Chloroflexota</taxon>
        <taxon>Ktedonobacteria</taxon>
        <taxon>Ktedonobacterales</taxon>
        <taxon>Dictyobacteraceae</taxon>
        <taxon>Dictyobacter</taxon>
    </lineage>
</organism>
<keyword evidence="4" id="KW-0808">Transferase</keyword>
<dbReference type="InterPro" id="IPR036097">
    <property type="entry name" value="HisK_dim/P_sf"/>
</dbReference>
<feature type="domain" description="PAS" evidence="7">
    <location>
        <begin position="15"/>
        <end position="55"/>
    </location>
</feature>
<protein>
    <recommendedName>
        <fullName evidence="2">histidine kinase</fullName>
        <ecNumber evidence="2">2.7.13.3</ecNumber>
    </recommendedName>
</protein>
<dbReference type="AlphaFoldDB" id="A0A401ZLM7"/>
<keyword evidence="3" id="KW-0597">Phosphoprotein</keyword>
<reference evidence="9" key="1">
    <citation type="submission" date="2018-12" db="EMBL/GenBank/DDBJ databases">
        <title>Tengunoibacter tsumagoiensis gen. nov., sp. nov., Dictyobacter kobayashii sp. nov., D. alpinus sp. nov., and D. joshuensis sp. nov. and description of Dictyobacteraceae fam. nov. within the order Ktedonobacterales isolated from Tengu-no-mugimeshi.</title>
        <authorList>
            <person name="Wang C.M."/>
            <person name="Zheng Y."/>
            <person name="Sakai Y."/>
            <person name="Toyoda A."/>
            <person name="Minakuchi Y."/>
            <person name="Abe K."/>
            <person name="Yokota A."/>
            <person name="Yabe S."/>
        </authorList>
    </citation>
    <scope>NUCLEOTIDE SEQUENCE [LARGE SCALE GENOMIC DNA]</scope>
    <source>
        <strain evidence="9">S-27</strain>
    </source>
</reference>
<dbReference type="Proteomes" id="UP000287224">
    <property type="component" value="Unassembled WGS sequence"/>
</dbReference>
<dbReference type="SUPFAM" id="SSF55785">
    <property type="entry name" value="PYP-like sensor domain (PAS domain)"/>
    <property type="match status" value="1"/>
</dbReference>
<feature type="domain" description="Histidine kinase" evidence="6">
    <location>
        <begin position="360"/>
        <end position="592"/>
    </location>
</feature>
<name>A0A401ZLM7_9CHLR</name>
<dbReference type="PRINTS" id="PR00344">
    <property type="entry name" value="BCTRLSENSOR"/>
</dbReference>
<dbReference type="SUPFAM" id="SSF55781">
    <property type="entry name" value="GAF domain-like"/>
    <property type="match status" value="1"/>
</dbReference>
<evidence type="ECO:0000256" key="3">
    <source>
        <dbReference type="ARBA" id="ARBA00022553"/>
    </source>
</evidence>
<dbReference type="EC" id="2.7.13.3" evidence="2"/>
<dbReference type="CDD" id="cd00075">
    <property type="entry name" value="HATPase"/>
    <property type="match status" value="1"/>
</dbReference>
<comment type="caution">
    <text evidence="8">The sequence shown here is derived from an EMBL/GenBank/DDBJ whole genome shotgun (WGS) entry which is preliminary data.</text>
</comment>
<evidence type="ECO:0000313" key="9">
    <source>
        <dbReference type="Proteomes" id="UP000287224"/>
    </source>
</evidence>
<dbReference type="Pfam" id="PF02518">
    <property type="entry name" value="HATPase_c"/>
    <property type="match status" value="1"/>
</dbReference>
<dbReference type="SMART" id="SM00388">
    <property type="entry name" value="HisKA"/>
    <property type="match status" value="1"/>
</dbReference>
<dbReference type="RefSeq" id="WP_160146106.1">
    <property type="nucleotide sequence ID" value="NZ_BIFQ01000001.1"/>
</dbReference>
<gene>
    <name evidence="8" type="ORF">KDAU_50570</name>
</gene>
<keyword evidence="5" id="KW-0902">Two-component regulatory system</keyword>
<dbReference type="InterPro" id="IPR003594">
    <property type="entry name" value="HATPase_dom"/>
</dbReference>
<evidence type="ECO:0000259" key="7">
    <source>
        <dbReference type="PROSITE" id="PS50112"/>
    </source>
</evidence>
<comment type="catalytic activity">
    <reaction evidence="1">
        <text>ATP + protein L-histidine = ADP + protein N-phospho-L-histidine.</text>
        <dbReference type="EC" id="2.7.13.3"/>
    </reaction>
</comment>
<dbReference type="Pfam" id="PF01590">
    <property type="entry name" value="GAF"/>
    <property type="match status" value="1"/>
</dbReference>
<dbReference type="Pfam" id="PF00512">
    <property type="entry name" value="HisKA"/>
    <property type="match status" value="1"/>
</dbReference>
<dbReference type="EMBL" id="BIFQ01000001">
    <property type="protein sequence ID" value="GCE07728.1"/>
    <property type="molecule type" value="Genomic_DNA"/>
</dbReference>
<dbReference type="InterPro" id="IPR000014">
    <property type="entry name" value="PAS"/>
</dbReference>
<evidence type="ECO:0000256" key="1">
    <source>
        <dbReference type="ARBA" id="ARBA00000085"/>
    </source>
</evidence>
<dbReference type="Gene3D" id="3.30.565.10">
    <property type="entry name" value="Histidine kinase-like ATPase, C-terminal domain"/>
    <property type="match status" value="1"/>
</dbReference>
<sequence>MPDHNISATQRKKYQEKDFHAIFNSITDGAFIYDELGHIIFMNTAAVRILGLATDTDYLGHLYREYMHLVKDDSGQVPLSDNADDILLHALHCQESVSAKPHHVFIQQPQGKVVCVDLYCAPAFNSPHQLRRGICLMHLEQKQHKNEKRTQQIIQVLFALMGLFPIGEVEDSDVHLAAELIASPDMKAITQSIVDLLRSHLACDYTWLLTFDMAQDQVRFVAMSGFTREQEAVRYQVAATCPLSEFISTAHLARLLTNEILVVQRDELPIHHDLRINMGPQTMLCIPLFVFDQILGCLVLAKNGRYVRYPSADIELVRAMALLISLILRQFHLQTQLSRTQAREQVLSETNQRINEFLDLASHELFTPLTILMGNLQLAQRRFQREPMPESVEQWHLYQANMMQVLDNILQGARIQERMIYDMLDDSRIQTQTLTLQLRPCNLQELVSTTVAEQQAASPERTFHLHLDVADQPPIIMAEPSRIKRVVNTFLRQADAYSPLDRPVSIRLCARDAVARVEVQDQGWGIPYEEQHLIWQRFYRSTGLSVQHELDLSLGLGLYLCRAFIELHHGSTGLESHPGQGATFWFTIPVIQAQE</sequence>
<dbReference type="OrthoDB" id="434992at2"/>
<dbReference type="PROSITE" id="PS50109">
    <property type="entry name" value="HIS_KIN"/>
    <property type="match status" value="1"/>
</dbReference>
<dbReference type="SUPFAM" id="SSF47384">
    <property type="entry name" value="Homodimeric domain of signal transducing histidine kinase"/>
    <property type="match status" value="1"/>
</dbReference>
<dbReference type="Gene3D" id="1.10.287.130">
    <property type="match status" value="1"/>
</dbReference>
<dbReference type="GO" id="GO:0006355">
    <property type="term" value="P:regulation of DNA-templated transcription"/>
    <property type="evidence" value="ECO:0007669"/>
    <property type="project" value="InterPro"/>
</dbReference>
<evidence type="ECO:0000256" key="5">
    <source>
        <dbReference type="ARBA" id="ARBA00023012"/>
    </source>
</evidence>
<dbReference type="InterPro" id="IPR029016">
    <property type="entry name" value="GAF-like_dom_sf"/>
</dbReference>
<evidence type="ECO:0000313" key="8">
    <source>
        <dbReference type="EMBL" id="GCE07728.1"/>
    </source>
</evidence>
<dbReference type="SUPFAM" id="SSF55874">
    <property type="entry name" value="ATPase domain of HSP90 chaperone/DNA topoisomerase II/histidine kinase"/>
    <property type="match status" value="1"/>
</dbReference>
<evidence type="ECO:0000256" key="4">
    <source>
        <dbReference type="ARBA" id="ARBA00022777"/>
    </source>
</evidence>
<evidence type="ECO:0000256" key="2">
    <source>
        <dbReference type="ARBA" id="ARBA00012438"/>
    </source>
</evidence>
<dbReference type="Gene3D" id="3.30.450.20">
    <property type="entry name" value="PAS domain"/>
    <property type="match status" value="1"/>
</dbReference>
<dbReference type="InterPro" id="IPR035965">
    <property type="entry name" value="PAS-like_dom_sf"/>
</dbReference>
<proteinExistence type="predicted"/>
<dbReference type="SMART" id="SM00065">
    <property type="entry name" value="GAF"/>
    <property type="match status" value="1"/>
</dbReference>
<dbReference type="GO" id="GO:0000155">
    <property type="term" value="F:phosphorelay sensor kinase activity"/>
    <property type="evidence" value="ECO:0007669"/>
    <property type="project" value="InterPro"/>
</dbReference>
<dbReference type="PANTHER" id="PTHR43547:SF2">
    <property type="entry name" value="HYBRID SIGNAL TRANSDUCTION HISTIDINE KINASE C"/>
    <property type="match status" value="1"/>
</dbReference>
<evidence type="ECO:0000259" key="6">
    <source>
        <dbReference type="PROSITE" id="PS50109"/>
    </source>
</evidence>
<dbReference type="PROSITE" id="PS50112">
    <property type="entry name" value="PAS"/>
    <property type="match status" value="1"/>
</dbReference>
<dbReference type="SMART" id="SM00387">
    <property type="entry name" value="HATPase_c"/>
    <property type="match status" value="1"/>
</dbReference>
<accession>A0A401ZLM7</accession>
<dbReference type="InterPro" id="IPR013767">
    <property type="entry name" value="PAS_fold"/>
</dbReference>
<dbReference type="SMART" id="SM00091">
    <property type="entry name" value="PAS"/>
    <property type="match status" value="1"/>
</dbReference>
<dbReference type="InterPro" id="IPR005467">
    <property type="entry name" value="His_kinase_dom"/>
</dbReference>
<dbReference type="CDD" id="cd00082">
    <property type="entry name" value="HisKA"/>
    <property type="match status" value="1"/>
</dbReference>
<dbReference type="InterPro" id="IPR004358">
    <property type="entry name" value="Sig_transdc_His_kin-like_C"/>
</dbReference>
<dbReference type="Pfam" id="PF00989">
    <property type="entry name" value="PAS"/>
    <property type="match status" value="1"/>
</dbReference>
<keyword evidence="4" id="KW-0418">Kinase</keyword>
<dbReference type="InterPro" id="IPR003661">
    <property type="entry name" value="HisK_dim/P_dom"/>
</dbReference>
<keyword evidence="9" id="KW-1185">Reference proteome</keyword>
<dbReference type="InterPro" id="IPR003018">
    <property type="entry name" value="GAF"/>
</dbReference>
<dbReference type="Gene3D" id="3.30.450.40">
    <property type="match status" value="1"/>
</dbReference>
<dbReference type="PANTHER" id="PTHR43547">
    <property type="entry name" value="TWO-COMPONENT HISTIDINE KINASE"/>
    <property type="match status" value="1"/>
</dbReference>